<evidence type="ECO:0000259" key="10">
    <source>
        <dbReference type="PROSITE" id="PS50158"/>
    </source>
</evidence>
<dbReference type="Gene3D" id="4.10.60.10">
    <property type="entry name" value="Zinc finger, CCHC-type"/>
    <property type="match status" value="1"/>
</dbReference>
<reference evidence="12" key="1">
    <citation type="submission" date="2022-10" db="EMBL/GenBank/DDBJ databases">
        <title>Culturing micro-colonial fungi from biological soil crusts in the Mojave desert and describing Neophaeococcomyces mojavensis, and introducing the new genera and species Taxawa tesnikishii.</title>
        <authorList>
            <person name="Kurbessoian T."/>
            <person name="Stajich J.E."/>
        </authorList>
    </citation>
    <scope>NUCLEOTIDE SEQUENCE</scope>
    <source>
        <strain evidence="12">TK_41</strain>
    </source>
</reference>
<dbReference type="InterPro" id="IPR013083">
    <property type="entry name" value="Znf_RING/FYVE/PHD"/>
</dbReference>
<sequence>MASYVYFKFKSQKEPQRVTIDGPHTDVWNLKREIINISRLGDGTDFDLKIYKENSNEGKPDRAKMPRFVPTNASLEYTDDTEIIPKDSTVLARRLPASAPGKGRAARYVSGKPPVSAKPSIAATSKPARTVNMDRAMTEEEKLKAMLQLTDAQWQQKQEEMSHETRVPMQGKPFNKKANIPEGEPPHGYICYRCGKKGHWIQACPTNDDANYDNKNRIKRTTGIPRSMLKKIDQADFDKLDDTQRQNLMVNAEGEYVFAQADEKAWKKHLEQVKASEAAQKKQQVGDKELQGRGLECPIDKRLFVDPMKTPCCGKTYCHDCIENALLENDLTCPGCETENISLERLEPDEETKKKIKEYEADKADTKQRSRSPTVAADSPTDMTSDRASRPGSRDGSGTPQSTNGSAKKRSASEVDGTTSSTSLAAPAMKRQKSGDAVSSSTPKPDGVPHAKKDGAKENSSTPETANAFPANIMPPDFSQMQQGNNMNLPMMPGFNPFMMNPMMMGMGMNGMNGMNGMPGMNFMNPMMMNSMNPVNMGNMGMGMNFPDQNQLPNWNMNANQNLNQNQPGNFNKVPSRPNRNQNFQQQPKPSVPQQPAGLKGVPTGPKAMTQQAPANNFNQNQQNFYPPSGPSGNKFSNQQRHVGNEEDNAYMRQPVNPHRHNNRNKRPRQADYREL</sequence>
<evidence type="ECO:0000256" key="7">
    <source>
        <dbReference type="ARBA" id="ARBA00023242"/>
    </source>
</evidence>
<keyword evidence="5" id="KW-0862">Zinc</keyword>
<dbReference type="CDD" id="cd16620">
    <property type="entry name" value="vRING-HC-C4C4_RBBP6"/>
    <property type="match status" value="1"/>
</dbReference>
<evidence type="ECO:0000256" key="9">
    <source>
        <dbReference type="SAM" id="MobiDB-lite"/>
    </source>
</evidence>
<feature type="domain" description="DWNN" evidence="11">
    <location>
        <begin position="5"/>
        <end position="96"/>
    </location>
</feature>
<dbReference type="InterPro" id="IPR003613">
    <property type="entry name" value="Ubox_domain"/>
</dbReference>
<dbReference type="Pfam" id="PF13696">
    <property type="entry name" value="zf-CCHC_2"/>
    <property type="match status" value="1"/>
</dbReference>
<dbReference type="SUPFAM" id="SSF57756">
    <property type="entry name" value="Retrovirus zinc finger-like domains"/>
    <property type="match status" value="1"/>
</dbReference>
<feature type="compositionally biased region" description="Basic and acidic residues" evidence="9">
    <location>
        <begin position="384"/>
        <end position="393"/>
    </location>
</feature>
<proteinExistence type="predicted"/>
<feature type="compositionally biased region" description="Polar residues" evidence="9">
    <location>
        <begin position="396"/>
        <end position="406"/>
    </location>
</feature>
<dbReference type="EC" id="5.2.1.8" evidence="2"/>
<dbReference type="AlphaFoldDB" id="A0AA38WXM6"/>
<feature type="compositionally biased region" description="Basic and acidic residues" evidence="9">
    <location>
        <begin position="358"/>
        <end position="368"/>
    </location>
</feature>
<feature type="compositionally biased region" description="Basic residues" evidence="9">
    <location>
        <begin position="658"/>
        <end position="668"/>
    </location>
</feature>
<feature type="region of interest" description="Disordered" evidence="9">
    <location>
        <begin position="358"/>
        <end position="484"/>
    </location>
</feature>
<feature type="domain" description="CCHC-type" evidence="10">
    <location>
        <begin position="191"/>
        <end position="205"/>
    </location>
</feature>
<dbReference type="GO" id="GO:0006397">
    <property type="term" value="P:mRNA processing"/>
    <property type="evidence" value="ECO:0007669"/>
    <property type="project" value="InterPro"/>
</dbReference>
<dbReference type="PROSITE" id="PS50158">
    <property type="entry name" value="ZF_CCHC"/>
    <property type="match status" value="1"/>
</dbReference>
<name>A0AA38WXM6_9EURO</name>
<dbReference type="GO" id="GO:0061630">
    <property type="term" value="F:ubiquitin protein ligase activity"/>
    <property type="evidence" value="ECO:0007669"/>
    <property type="project" value="InterPro"/>
</dbReference>
<dbReference type="GO" id="GO:0016567">
    <property type="term" value="P:protein ubiquitination"/>
    <property type="evidence" value="ECO:0007669"/>
    <property type="project" value="InterPro"/>
</dbReference>
<evidence type="ECO:0000256" key="8">
    <source>
        <dbReference type="PROSITE-ProRule" id="PRU00047"/>
    </source>
</evidence>
<evidence type="ECO:0000256" key="5">
    <source>
        <dbReference type="ARBA" id="ARBA00022833"/>
    </source>
</evidence>
<evidence type="ECO:0000256" key="3">
    <source>
        <dbReference type="ARBA" id="ARBA00022723"/>
    </source>
</evidence>
<gene>
    <name evidence="12" type="primary">MPE1</name>
    <name evidence="12" type="ORF">H2200_012310</name>
</gene>
<dbReference type="GO" id="GO:0006511">
    <property type="term" value="P:ubiquitin-dependent protein catabolic process"/>
    <property type="evidence" value="ECO:0007669"/>
    <property type="project" value="TreeGrafter"/>
</dbReference>
<evidence type="ECO:0000256" key="6">
    <source>
        <dbReference type="ARBA" id="ARBA00023110"/>
    </source>
</evidence>
<dbReference type="GO" id="GO:0005634">
    <property type="term" value="C:nucleus"/>
    <property type="evidence" value="ECO:0007669"/>
    <property type="project" value="UniProtKB-SubCell"/>
</dbReference>
<feature type="region of interest" description="Disordered" evidence="9">
    <location>
        <begin position="544"/>
        <end position="676"/>
    </location>
</feature>
<dbReference type="InterPro" id="IPR033489">
    <property type="entry name" value="RBBP6"/>
</dbReference>
<evidence type="ECO:0000256" key="1">
    <source>
        <dbReference type="ARBA" id="ARBA00004123"/>
    </source>
</evidence>
<dbReference type="EMBL" id="JAPDRK010000023">
    <property type="protein sequence ID" value="KAJ9603015.1"/>
    <property type="molecule type" value="Genomic_DNA"/>
</dbReference>
<evidence type="ECO:0000259" key="11">
    <source>
        <dbReference type="PROSITE" id="PS51282"/>
    </source>
</evidence>
<keyword evidence="4 8" id="KW-0863">Zinc-finger</keyword>
<keyword evidence="6" id="KW-0697">Rotamase</keyword>
<feature type="region of interest" description="Disordered" evidence="9">
    <location>
        <begin position="97"/>
        <end position="128"/>
    </location>
</feature>
<comment type="caution">
    <text evidence="12">The sequence shown here is derived from an EMBL/GenBank/DDBJ whole genome shotgun (WGS) entry which is preliminary data.</text>
</comment>
<organism evidence="12 13">
    <name type="scientific">Cladophialophora chaetospira</name>
    <dbReference type="NCBI Taxonomy" id="386627"/>
    <lineage>
        <taxon>Eukaryota</taxon>
        <taxon>Fungi</taxon>
        <taxon>Dikarya</taxon>
        <taxon>Ascomycota</taxon>
        <taxon>Pezizomycotina</taxon>
        <taxon>Eurotiomycetes</taxon>
        <taxon>Chaetothyriomycetidae</taxon>
        <taxon>Chaetothyriales</taxon>
        <taxon>Herpotrichiellaceae</taxon>
        <taxon>Cladophialophora</taxon>
    </lineage>
</organism>
<feature type="compositionally biased region" description="Polar residues" evidence="9">
    <location>
        <begin position="631"/>
        <end position="642"/>
    </location>
</feature>
<evidence type="ECO:0000256" key="2">
    <source>
        <dbReference type="ARBA" id="ARBA00013194"/>
    </source>
</evidence>
<dbReference type="PANTHER" id="PTHR15439">
    <property type="entry name" value="RETINOBLASTOMA-BINDING PROTEIN 6"/>
    <property type="match status" value="1"/>
</dbReference>
<dbReference type="SMART" id="SM01180">
    <property type="entry name" value="DWNN"/>
    <property type="match status" value="1"/>
</dbReference>
<dbReference type="InterPro" id="IPR014891">
    <property type="entry name" value="DWNN_domain"/>
</dbReference>
<accession>A0AA38WXM6</accession>
<dbReference type="Pfam" id="PF04564">
    <property type="entry name" value="U-box"/>
    <property type="match status" value="1"/>
</dbReference>
<dbReference type="GO" id="GO:0003676">
    <property type="term" value="F:nucleic acid binding"/>
    <property type="evidence" value="ECO:0007669"/>
    <property type="project" value="InterPro"/>
</dbReference>
<dbReference type="InterPro" id="IPR025829">
    <property type="entry name" value="Zn_knuckle_CX2CX3GHX4C"/>
</dbReference>
<evidence type="ECO:0000313" key="12">
    <source>
        <dbReference type="EMBL" id="KAJ9603015.1"/>
    </source>
</evidence>
<dbReference type="SMART" id="SM00343">
    <property type="entry name" value="ZnF_C2HC"/>
    <property type="match status" value="1"/>
</dbReference>
<dbReference type="PROSITE" id="PS51282">
    <property type="entry name" value="DWNN"/>
    <property type="match status" value="1"/>
</dbReference>
<feature type="compositionally biased region" description="Basic and acidic residues" evidence="9">
    <location>
        <begin position="447"/>
        <end position="457"/>
    </location>
</feature>
<dbReference type="Proteomes" id="UP001172673">
    <property type="component" value="Unassembled WGS sequence"/>
</dbReference>
<dbReference type="Gene3D" id="3.30.40.10">
    <property type="entry name" value="Zinc/RING finger domain, C3HC4 (zinc finger)"/>
    <property type="match status" value="1"/>
</dbReference>
<comment type="subcellular location">
    <subcellularLocation>
        <location evidence="1">Nucleus</location>
    </subcellularLocation>
</comment>
<keyword evidence="3" id="KW-0479">Metal-binding</keyword>
<dbReference type="InterPro" id="IPR001878">
    <property type="entry name" value="Znf_CCHC"/>
</dbReference>
<dbReference type="PANTHER" id="PTHR15439:SF0">
    <property type="entry name" value="CELL DIVISION CYCLE AND APOPTOSIS REGULATOR PROTEIN 1-RELATED"/>
    <property type="match status" value="1"/>
</dbReference>
<dbReference type="InterPro" id="IPR036875">
    <property type="entry name" value="Znf_CCHC_sf"/>
</dbReference>
<evidence type="ECO:0000256" key="4">
    <source>
        <dbReference type="ARBA" id="ARBA00022771"/>
    </source>
</evidence>
<dbReference type="Pfam" id="PF08783">
    <property type="entry name" value="DWNN"/>
    <property type="match status" value="1"/>
</dbReference>
<dbReference type="Gene3D" id="3.10.20.90">
    <property type="entry name" value="Phosphatidylinositol 3-kinase Catalytic Subunit, Chain A, domain 1"/>
    <property type="match status" value="1"/>
</dbReference>
<protein>
    <recommendedName>
        <fullName evidence="2">peptidylprolyl isomerase</fullName>
        <ecNumber evidence="2">5.2.1.8</ecNumber>
    </recommendedName>
</protein>
<keyword evidence="13" id="KW-1185">Reference proteome</keyword>
<dbReference type="GO" id="GO:0008270">
    <property type="term" value="F:zinc ion binding"/>
    <property type="evidence" value="ECO:0007669"/>
    <property type="project" value="UniProtKB-KW"/>
</dbReference>
<evidence type="ECO:0000313" key="13">
    <source>
        <dbReference type="Proteomes" id="UP001172673"/>
    </source>
</evidence>
<feature type="compositionally biased region" description="Low complexity" evidence="9">
    <location>
        <begin position="544"/>
        <end position="596"/>
    </location>
</feature>
<keyword evidence="6" id="KW-0413">Isomerase</keyword>
<keyword evidence="7" id="KW-0539">Nucleus</keyword>
<dbReference type="GO" id="GO:0003755">
    <property type="term" value="F:peptidyl-prolyl cis-trans isomerase activity"/>
    <property type="evidence" value="ECO:0007669"/>
    <property type="project" value="UniProtKB-KW"/>
</dbReference>
<feature type="compositionally biased region" description="Low complexity" evidence="9">
    <location>
        <begin position="611"/>
        <end position="625"/>
    </location>
</feature>
<dbReference type="SUPFAM" id="SSF57850">
    <property type="entry name" value="RING/U-box"/>
    <property type="match status" value="1"/>
</dbReference>